<evidence type="ECO:0000259" key="4">
    <source>
        <dbReference type="PROSITE" id="PS51635"/>
    </source>
</evidence>
<keyword evidence="5" id="KW-0378">Hydrolase</keyword>
<feature type="domain" description="PNPLA" evidence="4">
    <location>
        <begin position="19"/>
        <end position="286"/>
    </location>
</feature>
<evidence type="ECO:0000256" key="3">
    <source>
        <dbReference type="SAM" id="MobiDB-lite"/>
    </source>
</evidence>
<feature type="compositionally biased region" description="Low complexity" evidence="3">
    <location>
        <begin position="636"/>
        <end position="660"/>
    </location>
</feature>
<feature type="compositionally biased region" description="Low complexity" evidence="3">
    <location>
        <begin position="705"/>
        <end position="730"/>
    </location>
</feature>
<feature type="compositionally biased region" description="Polar residues" evidence="3">
    <location>
        <begin position="158"/>
        <end position="178"/>
    </location>
</feature>
<gene>
    <name evidence="5" type="ORF">F503_03082</name>
</gene>
<name>S3D0A6_OPHP1</name>
<feature type="compositionally biased region" description="Polar residues" evidence="3">
    <location>
        <begin position="497"/>
        <end position="507"/>
    </location>
</feature>
<keyword evidence="6" id="KW-1185">Reference proteome</keyword>
<dbReference type="EMBL" id="KE148152">
    <property type="protein sequence ID" value="EPE06655.1"/>
    <property type="molecule type" value="Genomic_DNA"/>
</dbReference>
<feature type="short sequence motif" description="GXGXXG" evidence="2">
    <location>
        <begin position="23"/>
        <end position="28"/>
    </location>
</feature>
<dbReference type="Pfam" id="PF01734">
    <property type="entry name" value="Patatin"/>
    <property type="match status" value="1"/>
</dbReference>
<dbReference type="InterPro" id="IPR002641">
    <property type="entry name" value="PNPLA_dom"/>
</dbReference>
<keyword evidence="1" id="KW-0443">Lipid metabolism</keyword>
<dbReference type="Gene3D" id="3.40.1090.10">
    <property type="entry name" value="Cytosolic phospholipase A2 catalytic domain"/>
    <property type="match status" value="1"/>
</dbReference>
<accession>S3D0A6</accession>
<evidence type="ECO:0000313" key="5">
    <source>
        <dbReference type="EMBL" id="EPE06655.1"/>
    </source>
</evidence>
<evidence type="ECO:0000256" key="2">
    <source>
        <dbReference type="PROSITE-ProRule" id="PRU01161"/>
    </source>
</evidence>
<dbReference type="CDD" id="cd07216">
    <property type="entry name" value="Pat17_PNPLA8_PNPLA9_like3"/>
    <property type="match status" value="1"/>
</dbReference>
<feature type="region of interest" description="Disordered" evidence="3">
    <location>
        <begin position="455"/>
        <end position="762"/>
    </location>
</feature>
<dbReference type="HOGENOM" id="CLU_000288_144_6_1"/>
<dbReference type="VEuPathDB" id="FungiDB:F503_03082"/>
<dbReference type="GO" id="GO:0019369">
    <property type="term" value="P:arachidonate metabolic process"/>
    <property type="evidence" value="ECO:0007669"/>
    <property type="project" value="TreeGrafter"/>
</dbReference>
<dbReference type="OrthoDB" id="630895at2759"/>
<dbReference type="PANTHER" id="PTHR24185">
    <property type="entry name" value="CALCIUM-INDEPENDENT PHOSPHOLIPASE A2-GAMMA"/>
    <property type="match status" value="1"/>
</dbReference>
<dbReference type="STRING" id="1262450.S3D0A6"/>
<dbReference type="PANTHER" id="PTHR24185:SF4">
    <property type="entry name" value="SERINE HYDROLASE, PUTATIVE (AFU_ORTHOLOGUE AFUA_2G07870)-RELATED"/>
    <property type="match status" value="1"/>
</dbReference>
<proteinExistence type="predicted"/>
<dbReference type="InterPro" id="IPR016035">
    <property type="entry name" value="Acyl_Trfase/lysoPLipase"/>
</dbReference>
<dbReference type="PROSITE" id="PS51635">
    <property type="entry name" value="PNPLA"/>
    <property type="match status" value="1"/>
</dbReference>
<comment type="caution">
    <text evidence="2">Lacks conserved residue(s) required for the propagation of feature annotation.</text>
</comment>
<dbReference type="eggNOG" id="KOG4231">
    <property type="taxonomic scope" value="Eukaryota"/>
</dbReference>
<feature type="compositionally biased region" description="Polar residues" evidence="3">
    <location>
        <begin position="473"/>
        <end position="488"/>
    </location>
</feature>
<evidence type="ECO:0000256" key="1">
    <source>
        <dbReference type="ARBA" id="ARBA00023098"/>
    </source>
</evidence>
<organism evidence="5 6">
    <name type="scientific">Ophiostoma piceae (strain UAMH 11346)</name>
    <name type="common">Sap stain fungus</name>
    <dbReference type="NCBI Taxonomy" id="1262450"/>
    <lineage>
        <taxon>Eukaryota</taxon>
        <taxon>Fungi</taxon>
        <taxon>Dikarya</taxon>
        <taxon>Ascomycota</taxon>
        <taxon>Pezizomycotina</taxon>
        <taxon>Sordariomycetes</taxon>
        <taxon>Sordariomycetidae</taxon>
        <taxon>Ophiostomatales</taxon>
        <taxon>Ophiostomataceae</taxon>
        <taxon>Ophiostoma</taxon>
    </lineage>
</organism>
<feature type="region of interest" description="Disordered" evidence="3">
    <location>
        <begin position="137"/>
        <end position="180"/>
    </location>
</feature>
<feature type="compositionally biased region" description="Pro residues" evidence="3">
    <location>
        <begin position="663"/>
        <end position="673"/>
    </location>
</feature>
<evidence type="ECO:0000313" key="6">
    <source>
        <dbReference type="Proteomes" id="UP000016923"/>
    </source>
</evidence>
<protein>
    <submittedName>
        <fullName evidence="5">Patatin-like serine hydrolase</fullName>
    </submittedName>
</protein>
<feature type="compositionally biased region" description="Low complexity" evidence="3">
    <location>
        <begin position="560"/>
        <end position="586"/>
    </location>
</feature>
<dbReference type="GO" id="GO:0047499">
    <property type="term" value="F:calcium-independent phospholipase A2 activity"/>
    <property type="evidence" value="ECO:0007669"/>
    <property type="project" value="TreeGrafter"/>
</dbReference>
<sequence length="762" mass="82506">MESSLKRKDTTKGPPLRILSLDGGGVRGYSIFIILQEIMHRTFVETEGRAPHRNEIPKPADHFDLIVGTGTGGLIAIMLGRLRLDIETCKELYVRLTRMVFETDKTILGIPTRPTLFKASRLEDAIKAAVRDHTVALDEGKDSAGATTNPLSAGGRPSETSTGPRRHTSNASVVSFSARSPAAQMAPRPYYAARRGDPNALLYDSRDNRTKTVVTAIYKGAPRGEEPVMLRSYDSRHEPAPEFDCRIWEAGRATCAIGLAFKPVQIGQSVFHDDGTGTFNPSPYALDEAAVKEWPGREIGVFVSVGTGKRPRGSDQNNPMWYDGFLGEFADARRKLISKIEGCEKIHEYMVREHLMKRGVNVENYYRLNVEVGVGEFGMNEWGRLADISTSTKRYLNRPAERNMVQGASAKLAKIQRANIRYNARPTDSPGPYVYTPAGVPAPVSEVFAVELPGDMPTTFAQPNGGPNGNGGVTSNPTSAYSPRQSYDSGLDRLSVPHTNGSPSPRSSSERFHPHQQRPGSSHPSIVHQDAIAEVPGAPVPVPSPSRQSQNAPYPPTPPAAANSTVAPSSTTPPAASSNGNSNSSAQDRQKPPRGRAYSAGARPSDDKFLVSAPTPEQWRNASSGNDPRRQQTYDHPPSSLSSSSHQQQQQQQQYHSQQPYRIDPPPLPPKTPLPDGGRNSSMTSDGNGRPSFSGGRRPFPPPSQSHHAATPSASSAISAISAMSSTSYSGVPLGGAPYPVDDDEAPPPPVNKARKPEYRRR</sequence>
<dbReference type="GO" id="GO:0016020">
    <property type="term" value="C:membrane"/>
    <property type="evidence" value="ECO:0007669"/>
    <property type="project" value="TreeGrafter"/>
</dbReference>
<dbReference type="AlphaFoldDB" id="S3D0A6"/>
<dbReference type="GO" id="GO:0046486">
    <property type="term" value="P:glycerolipid metabolic process"/>
    <property type="evidence" value="ECO:0007669"/>
    <property type="project" value="UniProtKB-ARBA"/>
</dbReference>
<dbReference type="SUPFAM" id="SSF52151">
    <property type="entry name" value="FabD/lysophospholipase-like"/>
    <property type="match status" value="1"/>
</dbReference>
<reference evidence="5 6" key="1">
    <citation type="journal article" date="2013" name="BMC Genomics">
        <title>The genome and transcriptome of the pine saprophyte Ophiostoma piceae, and a comparison with the bark beetle-associated pine pathogen Grosmannia clavigera.</title>
        <authorList>
            <person name="Haridas S."/>
            <person name="Wang Y."/>
            <person name="Lim L."/>
            <person name="Massoumi Alamouti S."/>
            <person name="Jackman S."/>
            <person name="Docking R."/>
            <person name="Robertson G."/>
            <person name="Birol I."/>
            <person name="Bohlmann J."/>
            <person name="Breuil C."/>
        </authorList>
    </citation>
    <scope>NUCLEOTIDE SEQUENCE [LARGE SCALE GENOMIC DNA]</scope>
    <source>
        <strain evidence="5 6">UAMH 11346</strain>
    </source>
</reference>
<dbReference type="Proteomes" id="UP000016923">
    <property type="component" value="Unassembled WGS sequence"/>
</dbReference>